<proteinExistence type="predicted"/>
<dbReference type="InterPro" id="IPR012340">
    <property type="entry name" value="NA-bd_OB-fold"/>
</dbReference>
<feature type="region of interest" description="Disordered" evidence="3">
    <location>
        <begin position="120"/>
        <end position="204"/>
    </location>
</feature>
<evidence type="ECO:0000313" key="5">
    <source>
        <dbReference type="Proteomes" id="UP000185736"/>
    </source>
</evidence>
<reference evidence="4 5" key="1">
    <citation type="submission" date="2016-12" db="EMBL/GenBank/DDBJ databases">
        <title>Genomic comparison of strains in the 'Actinomyces naeslundii' group.</title>
        <authorList>
            <person name="Mughal S.R."/>
            <person name="Do T."/>
            <person name="Gilbert S.C."/>
            <person name="Witherden E.A."/>
            <person name="Didelot X."/>
            <person name="Beighton D."/>
        </authorList>
    </citation>
    <scope>NUCLEOTIDE SEQUENCE [LARGE SCALE GENOMIC DNA]</scope>
    <source>
        <strain evidence="4 5">S64C</strain>
    </source>
</reference>
<dbReference type="AlphaFoldDB" id="A0A1Q8I2T5"/>
<dbReference type="InterPro" id="IPR000424">
    <property type="entry name" value="Primosome_PriB/ssb"/>
</dbReference>
<evidence type="ECO:0000256" key="2">
    <source>
        <dbReference type="PROSITE-ProRule" id="PRU00252"/>
    </source>
</evidence>
<dbReference type="Pfam" id="PF00436">
    <property type="entry name" value="SSB"/>
    <property type="match status" value="1"/>
</dbReference>
<comment type="caution">
    <text evidence="4">The sequence shown here is derived from an EMBL/GenBank/DDBJ whole genome shotgun (WGS) entry which is preliminary data.</text>
</comment>
<dbReference type="CDD" id="cd04496">
    <property type="entry name" value="SSB_OBF"/>
    <property type="match status" value="1"/>
</dbReference>
<sequence length="235" mass="24834">MTRQLDLTVQGVVGTNPVLSRVGDHARPYCRFRVAVTPTYRTDQGWNNAETIWFTAKAWGQLAANLSHSLRKGDAVLLTGRFSQESWENNGRKHETNVITLQAAGHDLTRGESSFARVRAVESAPSAPSGGGTGDAEPETGCEEHVSSDHWDVEAAASGAAAPQVSRSGAPQGSAESTTEFTEPAGLGDAGGTHAESPDSFVIDPACARTEDQTGELWPVYELADDLVEQAAGVS</sequence>
<evidence type="ECO:0000256" key="3">
    <source>
        <dbReference type="SAM" id="MobiDB-lite"/>
    </source>
</evidence>
<organism evidence="4 5">
    <name type="scientific">Actinomyces oris</name>
    <dbReference type="NCBI Taxonomy" id="544580"/>
    <lineage>
        <taxon>Bacteria</taxon>
        <taxon>Bacillati</taxon>
        <taxon>Actinomycetota</taxon>
        <taxon>Actinomycetes</taxon>
        <taxon>Actinomycetales</taxon>
        <taxon>Actinomycetaceae</taxon>
        <taxon>Actinomyces</taxon>
    </lineage>
</organism>
<dbReference type="GO" id="GO:0003697">
    <property type="term" value="F:single-stranded DNA binding"/>
    <property type="evidence" value="ECO:0007669"/>
    <property type="project" value="InterPro"/>
</dbReference>
<dbReference type="PROSITE" id="PS50935">
    <property type="entry name" value="SSB"/>
    <property type="match status" value="1"/>
</dbReference>
<evidence type="ECO:0000256" key="1">
    <source>
        <dbReference type="ARBA" id="ARBA00023125"/>
    </source>
</evidence>
<keyword evidence="1 2" id="KW-0238">DNA-binding</keyword>
<dbReference type="Gene3D" id="2.40.50.140">
    <property type="entry name" value="Nucleic acid-binding proteins"/>
    <property type="match status" value="1"/>
</dbReference>
<dbReference type="RefSeq" id="WP_075248608.1">
    <property type="nucleotide sequence ID" value="NZ_MSGO01000010.1"/>
</dbReference>
<name>A0A1Q8I2T5_9ACTO</name>
<evidence type="ECO:0000313" key="4">
    <source>
        <dbReference type="EMBL" id="OLL15413.1"/>
    </source>
</evidence>
<protein>
    <submittedName>
        <fullName evidence="4">Single-stranded DNA-binding protein</fullName>
    </submittedName>
</protein>
<dbReference type="SUPFAM" id="SSF50249">
    <property type="entry name" value="Nucleic acid-binding proteins"/>
    <property type="match status" value="1"/>
</dbReference>
<feature type="compositionally biased region" description="Basic and acidic residues" evidence="3">
    <location>
        <begin position="142"/>
        <end position="153"/>
    </location>
</feature>
<dbReference type="Proteomes" id="UP000185736">
    <property type="component" value="Unassembled WGS sequence"/>
</dbReference>
<gene>
    <name evidence="4" type="ORF">BKH32_03235</name>
</gene>
<dbReference type="EMBL" id="MSGO01000010">
    <property type="protein sequence ID" value="OLL15413.1"/>
    <property type="molecule type" value="Genomic_DNA"/>
</dbReference>
<feature type="compositionally biased region" description="Polar residues" evidence="3">
    <location>
        <begin position="165"/>
        <end position="181"/>
    </location>
</feature>
<accession>A0A1Q8I2T5</accession>